<keyword evidence="1" id="KW-0472">Membrane</keyword>
<feature type="transmembrane region" description="Helical" evidence="1">
    <location>
        <begin position="36"/>
        <end position="54"/>
    </location>
</feature>
<comment type="caution">
    <text evidence="2">The sequence shown here is derived from an EMBL/GenBank/DDBJ whole genome shotgun (WGS) entry which is preliminary data.</text>
</comment>
<dbReference type="AlphaFoldDB" id="A0A0F9HWP2"/>
<reference evidence="2" key="1">
    <citation type="journal article" date="2015" name="Nature">
        <title>Complex archaea that bridge the gap between prokaryotes and eukaryotes.</title>
        <authorList>
            <person name="Spang A."/>
            <person name="Saw J.H."/>
            <person name="Jorgensen S.L."/>
            <person name="Zaremba-Niedzwiedzka K."/>
            <person name="Martijn J."/>
            <person name="Lind A.E."/>
            <person name="van Eijk R."/>
            <person name="Schleper C."/>
            <person name="Guy L."/>
            <person name="Ettema T.J."/>
        </authorList>
    </citation>
    <scope>NUCLEOTIDE SEQUENCE</scope>
</reference>
<accession>A0A0F9HWP2</accession>
<dbReference type="EMBL" id="LAZR01013959">
    <property type="protein sequence ID" value="KKM19557.1"/>
    <property type="molecule type" value="Genomic_DNA"/>
</dbReference>
<proteinExistence type="predicted"/>
<evidence type="ECO:0000256" key="1">
    <source>
        <dbReference type="SAM" id="Phobius"/>
    </source>
</evidence>
<sequence length="60" mass="6470">MIELYILISGFAVGLVAGHSVGKIETQDKWLCGARIIGISCGAIAMLLLVLFMVDTFTIR</sequence>
<keyword evidence="1" id="KW-1133">Transmembrane helix</keyword>
<organism evidence="2">
    <name type="scientific">marine sediment metagenome</name>
    <dbReference type="NCBI Taxonomy" id="412755"/>
    <lineage>
        <taxon>unclassified sequences</taxon>
        <taxon>metagenomes</taxon>
        <taxon>ecological metagenomes</taxon>
    </lineage>
</organism>
<name>A0A0F9HWP2_9ZZZZ</name>
<evidence type="ECO:0000313" key="2">
    <source>
        <dbReference type="EMBL" id="KKM19557.1"/>
    </source>
</evidence>
<protein>
    <submittedName>
        <fullName evidence="2">Uncharacterized protein</fullName>
    </submittedName>
</protein>
<gene>
    <name evidence="2" type="ORF">LCGC14_1654490</name>
</gene>
<keyword evidence="1" id="KW-0812">Transmembrane</keyword>